<name>A0A930YX96_9FLAO</name>
<evidence type="ECO:0000256" key="7">
    <source>
        <dbReference type="SAM" id="Phobius"/>
    </source>
</evidence>
<reference evidence="8" key="1">
    <citation type="submission" date="2020-11" db="EMBL/GenBank/DDBJ databases">
        <title>Genome seq and assembly of Planobacterium sp.</title>
        <authorList>
            <person name="Chhetri G."/>
        </authorList>
    </citation>
    <scope>NUCLEOTIDE SEQUENCE</scope>
    <source>
        <strain evidence="8">GCR5</strain>
    </source>
</reference>
<evidence type="ECO:0000256" key="5">
    <source>
        <dbReference type="ARBA" id="ARBA00022989"/>
    </source>
</evidence>
<dbReference type="Proteomes" id="UP000694480">
    <property type="component" value="Unassembled WGS sequence"/>
</dbReference>
<evidence type="ECO:0000313" key="8">
    <source>
        <dbReference type="EMBL" id="MBF5027979.1"/>
    </source>
</evidence>
<dbReference type="GO" id="GO:0005886">
    <property type="term" value="C:plasma membrane"/>
    <property type="evidence" value="ECO:0007669"/>
    <property type="project" value="UniProtKB-SubCell"/>
</dbReference>
<evidence type="ECO:0000256" key="4">
    <source>
        <dbReference type="ARBA" id="ARBA00022692"/>
    </source>
</evidence>
<comment type="similarity">
    <text evidence="2">Belongs to the DoxX family.</text>
</comment>
<dbReference type="PANTHER" id="PTHR33452">
    <property type="entry name" value="OXIDOREDUCTASE CATD-RELATED"/>
    <property type="match status" value="1"/>
</dbReference>
<dbReference type="EMBL" id="JADKYY010000013">
    <property type="protein sequence ID" value="MBF5027979.1"/>
    <property type="molecule type" value="Genomic_DNA"/>
</dbReference>
<accession>A0A930YX96</accession>
<evidence type="ECO:0000313" key="9">
    <source>
        <dbReference type="Proteomes" id="UP000694480"/>
    </source>
</evidence>
<feature type="transmembrane region" description="Helical" evidence="7">
    <location>
        <begin position="100"/>
        <end position="121"/>
    </location>
</feature>
<proteinExistence type="inferred from homology"/>
<feature type="transmembrane region" description="Helical" evidence="7">
    <location>
        <begin position="76"/>
        <end position="94"/>
    </location>
</feature>
<evidence type="ECO:0000256" key="2">
    <source>
        <dbReference type="ARBA" id="ARBA00006679"/>
    </source>
</evidence>
<dbReference type="AlphaFoldDB" id="A0A930YX96"/>
<feature type="transmembrane region" description="Helical" evidence="7">
    <location>
        <begin position="50"/>
        <end position="69"/>
    </location>
</feature>
<keyword evidence="5 7" id="KW-1133">Transmembrane helix</keyword>
<feature type="transmembrane region" description="Helical" evidence="7">
    <location>
        <begin position="12"/>
        <end position="30"/>
    </location>
</feature>
<evidence type="ECO:0000256" key="1">
    <source>
        <dbReference type="ARBA" id="ARBA00004651"/>
    </source>
</evidence>
<dbReference type="PANTHER" id="PTHR33452:SF1">
    <property type="entry name" value="INNER MEMBRANE PROTEIN YPHA-RELATED"/>
    <property type="match status" value="1"/>
</dbReference>
<evidence type="ECO:0000256" key="3">
    <source>
        <dbReference type="ARBA" id="ARBA00022475"/>
    </source>
</evidence>
<dbReference type="RefSeq" id="WP_194739905.1">
    <property type="nucleotide sequence ID" value="NZ_JADKYY010000013.1"/>
</dbReference>
<organism evidence="8 9">
    <name type="scientific">Planobacterium oryzisoli</name>
    <dbReference type="NCBI Taxonomy" id="2771435"/>
    <lineage>
        <taxon>Bacteria</taxon>
        <taxon>Pseudomonadati</taxon>
        <taxon>Bacteroidota</taxon>
        <taxon>Flavobacteriia</taxon>
        <taxon>Flavobacteriales</taxon>
        <taxon>Weeksellaceae</taxon>
        <taxon>Chryseobacterium group</taxon>
        <taxon>Chryseobacterium</taxon>
    </lineage>
</organism>
<keyword evidence="3" id="KW-1003">Cell membrane</keyword>
<keyword evidence="4 7" id="KW-0812">Transmembrane</keyword>
<keyword evidence="9" id="KW-1185">Reference proteome</keyword>
<comment type="subcellular location">
    <subcellularLocation>
        <location evidence="1">Cell membrane</location>
        <topology evidence="1">Multi-pass membrane protein</topology>
    </subcellularLocation>
</comment>
<dbReference type="Pfam" id="PF07681">
    <property type="entry name" value="DoxX"/>
    <property type="match status" value="1"/>
</dbReference>
<gene>
    <name evidence="8" type="ORF">IC612_09235</name>
</gene>
<protein>
    <submittedName>
        <fullName evidence="8">DoxX family protein</fullName>
    </submittedName>
</protein>
<dbReference type="InterPro" id="IPR032808">
    <property type="entry name" value="DoxX"/>
</dbReference>
<sequence>MYKKTTCTLLKVLNYAIALVFFSEGLQKFLTPEKTGAGRFSKIGFEYPELWASLVGGLEILCAIILILIPLQRIATLVLLVIMATAFITTKIPLLSSEGFWAFAHGYRTDFFATVLLVLMLRYEGVFKKENTEANEKQH</sequence>
<comment type="caution">
    <text evidence="8">The sequence shown here is derived from an EMBL/GenBank/DDBJ whole genome shotgun (WGS) entry which is preliminary data.</text>
</comment>
<keyword evidence="6 7" id="KW-0472">Membrane</keyword>
<dbReference type="InterPro" id="IPR051907">
    <property type="entry name" value="DoxX-like_oxidoreductase"/>
</dbReference>
<evidence type="ECO:0000256" key="6">
    <source>
        <dbReference type="ARBA" id="ARBA00023136"/>
    </source>
</evidence>